<evidence type="ECO:0000256" key="1">
    <source>
        <dbReference type="ARBA" id="ARBA00010607"/>
    </source>
</evidence>
<proteinExistence type="inferred from homology"/>
<dbReference type="FunFam" id="2.60.110.10:FF:000003">
    <property type="entry name" value="Thaumatin I"/>
    <property type="match status" value="1"/>
</dbReference>
<feature type="disulfide bond" evidence="4">
    <location>
        <begin position="35"/>
        <end position="229"/>
    </location>
</feature>
<protein>
    <recommendedName>
        <fullName evidence="8">Thaumatin-like protein</fullName>
    </recommendedName>
</protein>
<evidence type="ECO:0000256" key="4">
    <source>
        <dbReference type="PIRSR" id="PIRSR002703-1"/>
    </source>
</evidence>
<evidence type="ECO:0000313" key="6">
    <source>
        <dbReference type="EMBL" id="PHT92466.1"/>
    </source>
</evidence>
<feature type="disulfide bond" evidence="4">
    <location>
        <begin position="77"/>
        <end position="87"/>
    </location>
</feature>
<keyword evidence="7" id="KW-1185">Reference proteome</keyword>
<feature type="disulfide bond" evidence="4">
    <location>
        <begin position="159"/>
        <end position="170"/>
    </location>
</feature>
<feature type="disulfide bond" evidence="4">
    <location>
        <begin position="174"/>
        <end position="183"/>
    </location>
</feature>
<dbReference type="AlphaFoldDB" id="A0A1U8G7L7"/>
<evidence type="ECO:0000256" key="3">
    <source>
        <dbReference type="ARBA" id="ARBA00023157"/>
    </source>
</evidence>
<feature type="disulfide bond" evidence="4">
    <location>
        <begin position="151"/>
        <end position="202"/>
    </location>
</feature>
<feature type="disulfide bond" evidence="4">
    <location>
        <begin position="92"/>
        <end position="98"/>
    </location>
</feature>
<sequence length="230" mass="25083">MGIFKCMFIFPFLVAALDLLFTHSEAARFDVRNNCGYTVWAASTPVGGGRQLNRGETWSIDVPAGTAGARIWGRTGCNFDGSGRGRCQSGDCNGLLNCQSSGQPPMTLAEYSLNQYNEKNLDFIDISVIDGFNVPMEFSPTSNGCTSGVRCAGDINERCPNELKAPGGYCNNPCTVYKRDEYCCYSGKCGPTPLSNFFKQRCPDVYTYPKDDTSTKSCPGGTNYRVVFCP</sequence>
<dbReference type="OMA" id="MARSCAI"/>
<dbReference type="GO" id="GO:0006952">
    <property type="term" value="P:defense response"/>
    <property type="evidence" value="ECO:0000318"/>
    <property type="project" value="GO_Central"/>
</dbReference>
<dbReference type="SMART" id="SM00205">
    <property type="entry name" value="THN"/>
    <property type="match status" value="1"/>
</dbReference>
<feature type="disulfide bond" evidence="4">
    <location>
        <begin position="184"/>
        <end position="189"/>
    </location>
</feature>
<comment type="caution">
    <text evidence="6">The sequence shown here is derived from an EMBL/GenBank/DDBJ whole genome shotgun (WGS) entry which is preliminary data.</text>
</comment>
<dbReference type="PIRSF" id="PIRSF002703">
    <property type="entry name" value="Thaumatin"/>
    <property type="match status" value="1"/>
</dbReference>
<evidence type="ECO:0000256" key="2">
    <source>
        <dbReference type="ARBA" id="ARBA00022729"/>
    </source>
</evidence>
<dbReference type="InterPro" id="IPR037176">
    <property type="entry name" value="Osmotin/thaumatin-like_sf"/>
</dbReference>
<keyword evidence="3 4" id="KW-1015">Disulfide bond</keyword>
<dbReference type="PANTHER" id="PTHR31048">
    <property type="entry name" value="OS03G0233200 PROTEIN"/>
    <property type="match status" value="1"/>
</dbReference>
<organism evidence="6 7">
    <name type="scientific">Capsicum annuum</name>
    <name type="common">Capsicum pepper</name>
    <dbReference type="NCBI Taxonomy" id="4072"/>
    <lineage>
        <taxon>Eukaryota</taxon>
        <taxon>Viridiplantae</taxon>
        <taxon>Streptophyta</taxon>
        <taxon>Embryophyta</taxon>
        <taxon>Tracheophyta</taxon>
        <taxon>Spermatophyta</taxon>
        <taxon>Magnoliopsida</taxon>
        <taxon>eudicotyledons</taxon>
        <taxon>Gunneridae</taxon>
        <taxon>Pentapetalae</taxon>
        <taxon>asterids</taxon>
        <taxon>lamiids</taxon>
        <taxon>Solanales</taxon>
        <taxon>Solanaceae</taxon>
        <taxon>Solanoideae</taxon>
        <taxon>Capsiceae</taxon>
        <taxon>Capsicum</taxon>
    </lineage>
</organism>
<dbReference type="Gene3D" id="2.60.110.10">
    <property type="entry name" value="Thaumatin"/>
    <property type="match status" value="1"/>
</dbReference>
<evidence type="ECO:0000256" key="5">
    <source>
        <dbReference type="SAM" id="SignalP"/>
    </source>
</evidence>
<gene>
    <name evidence="6" type="ORF">T459_00348</name>
</gene>
<dbReference type="KEGG" id="cann:107865624"/>
<dbReference type="PROSITE" id="PS51367">
    <property type="entry name" value="THAUMATIN_2"/>
    <property type="match status" value="1"/>
</dbReference>
<name>A0A1U8G7L7_CAPAN</name>
<keyword evidence="2 5" id="KW-0732">Signal</keyword>
<dbReference type="CDD" id="cd09217">
    <property type="entry name" value="TLP-P"/>
    <property type="match status" value="1"/>
</dbReference>
<accession>A0A1U8G7L7</accession>
<dbReference type="Gramene" id="PHT92466">
    <property type="protein sequence ID" value="PHT92466"/>
    <property type="gene ID" value="T459_00348"/>
</dbReference>
<feature type="chain" id="PRO_5030035643" description="Thaumatin-like protein" evidence="5">
    <location>
        <begin position="27"/>
        <end position="230"/>
    </location>
</feature>
<dbReference type="PRINTS" id="PR00347">
    <property type="entry name" value="THAUMATIN"/>
</dbReference>
<dbReference type="STRING" id="4072.A0A1U8G7L7"/>
<evidence type="ECO:0000313" key="7">
    <source>
        <dbReference type="Proteomes" id="UP000222542"/>
    </source>
</evidence>
<dbReference type="InterPro" id="IPR001938">
    <property type="entry name" value="Thaumatin"/>
</dbReference>
<reference evidence="6 7" key="2">
    <citation type="journal article" date="2017" name="Genome Biol.">
        <title>New reference genome sequences of hot pepper reveal the massive evolution of plant disease-resistance genes by retroduplication.</title>
        <authorList>
            <person name="Kim S."/>
            <person name="Park J."/>
            <person name="Yeom S.I."/>
            <person name="Kim Y.M."/>
            <person name="Seo E."/>
            <person name="Kim K.T."/>
            <person name="Kim M.S."/>
            <person name="Lee J.M."/>
            <person name="Cheong K."/>
            <person name="Shin H.S."/>
            <person name="Kim S.B."/>
            <person name="Han K."/>
            <person name="Lee J."/>
            <person name="Park M."/>
            <person name="Lee H.A."/>
            <person name="Lee H.Y."/>
            <person name="Lee Y."/>
            <person name="Oh S."/>
            <person name="Lee J.H."/>
            <person name="Choi E."/>
            <person name="Choi E."/>
            <person name="Lee S.E."/>
            <person name="Jeon J."/>
            <person name="Kim H."/>
            <person name="Choi G."/>
            <person name="Song H."/>
            <person name="Lee J."/>
            <person name="Lee S.C."/>
            <person name="Kwon J.K."/>
            <person name="Lee H.Y."/>
            <person name="Koo N."/>
            <person name="Hong Y."/>
            <person name="Kim R.W."/>
            <person name="Kang W.H."/>
            <person name="Huh J.H."/>
            <person name="Kang B.C."/>
            <person name="Yang T.J."/>
            <person name="Lee Y.H."/>
            <person name="Bennetzen J.L."/>
            <person name="Choi D."/>
        </authorList>
    </citation>
    <scope>NUCLEOTIDE SEQUENCE [LARGE SCALE GENOMIC DNA]</scope>
    <source>
        <strain evidence="7">cv. CM334</strain>
    </source>
</reference>
<dbReference type="OrthoDB" id="430315at2759"/>
<dbReference type="Pfam" id="PF00314">
    <property type="entry name" value="Thaumatin"/>
    <property type="match status" value="1"/>
</dbReference>
<dbReference type="Proteomes" id="UP000222542">
    <property type="component" value="Unassembled WGS sequence"/>
</dbReference>
<reference evidence="6 7" key="1">
    <citation type="journal article" date="2014" name="Nat. Genet.">
        <title>Genome sequence of the hot pepper provides insights into the evolution of pungency in Capsicum species.</title>
        <authorList>
            <person name="Kim S."/>
            <person name="Park M."/>
            <person name="Yeom S.I."/>
            <person name="Kim Y.M."/>
            <person name="Lee J.M."/>
            <person name="Lee H.A."/>
            <person name="Seo E."/>
            <person name="Choi J."/>
            <person name="Cheong K."/>
            <person name="Kim K.T."/>
            <person name="Jung K."/>
            <person name="Lee G.W."/>
            <person name="Oh S.K."/>
            <person name="Bae C."/>
            <person name="Kim S.B."/>
            <person name="Lee H.Y."/>
            <person name="Kim S.Y."/>
            <person name="Kim M.S."/>
            <person name="Kang B.C."/>
            <person name="Jo Y.D."/>
            <person name="Yang H.B."/>
            <person name="Jeong H.J."/>
            <person name="Kang W.H."/>
            <person name="Kwon J.K."/>
            <person name="Shin C."/>
            <person name="Lim J.Y."/>
            <person name="Park J.H."/>
            <person name="Huh J.H."/>
            <person name="Kim J.S."/>
            <person name="Kim B.D."/>
            <person name="Cohen O."/>
            <person name="Paran I."/>
            <person name="Suh M.C."/>
            <person name="Lee S.B."/>
            <person name="Kim Y.K."/>
            <person name="Shin Y."/>
            <person name="Noh S.J."/>
            <person name="Park J."/>
            <person name="Seo Y.S."/>
            <person name="Kwon S.Y."/>
            <person name="Kim H.A."/>
            <person name="Park J.M."/>
            <person name="Kim H.J."/>
            <person name="Choi S.B."/>
            <person name="Bosland P.W."/>
            <person name="Reeves G."/>
            <person name="Jo S.H."/>
            <person name="Lee B.W."/>
            <person name="Cho H.T."/>
            <person name="Choi H.S."/>
            <person name="Lee M.S."/>
            <person name="Yu Y."/>
            <person name="Do Choi Y."/>
            <person name="Park B.S."/>
            <person name="van Deynze A."/>
            <person name="Ashrafi H."/>
            <person name="Hill T."/>
            <person name="Kim W.T."/>
            <person name="Pai H.S."/>
            <person name="Ahn H.K."/>
            <person name="Yeam I."/>
            <person name="Giovannoni J.J."/>
            <person name="Rose J.K."/>
            <person name="Sorensen I."/>
            <person name="Lee S.J."/>
            <person name="Kim R.W."/>
            <person name="Choi I.Y."/>
            <person name="Choi B.S."/>
            <person name="Lim J.S."/>
            <person name="Lee Y.H."/>
            <person name="Choi D."/>
        </authorList>
    </citation>
    <scope>NUCLEOTIDE SEQUENCE [LARGE SCALE GENOMIC DNA]</scope>
    <source>
        <strain evidence="7">cv. CM334</strain>
    </source>
</reference>
<feature type="signal peptide" evidence="5">
    <location>
        <begin position="1"/>
        <end position="26"/>
    </location>
</feature>
<dbReference type="SMR" id="A0A1U8G7L7"/>
<comment type="similarity">
    <text evidence="1">Belongs to the thaumatin family.</text>
</comment>
<dbReference type="SUPFAM" id="SSF49870">
    <property type="entry name" value="Osmotin, thaumatin-like protein"/>
    <property type="match status" value="1"/>
</dbReference>
<dbReference type="EMBL" id="AYRZ02000001">
    <property type="protein sequence ID" value="PHT92466.1"/>
    <property type="molecule type" value="Genomic_DNA"/>
</dbReference>
<evidence type="ECO:0008006" key="8">
    <source>
        <dbReference type="Google" id="ProtNLM"/>
    </source>
</evidence>